<reference evidence="1" key="1">
    <citation type="journal article" date="2015" name="Nature">
        <title>Complex archaea that bridge the gap between prokaryotes and eukaryotes.</title>
        <authorList>
            <person name="Spang A."/>
            <person name="Saw J.H."/>
            <person name="Jorgensen S.L."/>
            <person name="Zaremba-Niedzwiedzka K."/>
            <person name="Martijn J."/>
            <person name="Lind A.E."/>
            <person name="van Eijk R."/>
            <person name="Schleper C."/>
            <person name="Guy L."/>
            <person name="Ettema T.J."/>
        </authorList>
    </citation>
    <scope>NUCLEOTIDE SEQUENCE</scope>
</reference>
<evidence type="ECO:0000313" key="1">
    <source>
        <dbReference type="EMBL" id="KKK92046.1"/>
    </source>
</evidence>
<proteinExistence type="predicted"/>
<protein>
    <submittedName>
        <fullName evidence="1">Uncharacterized protein</fullName>
    </submittedName>
</protein>
<organism evidence="1">
    <name type="scientific">marine sediment metagenome</name>
    <dbReference type="NCBI Taxonomy" id="412755"/>
    <lineage>
        <taxon>unclassified sequences</taxon>
        <taxon>metagenomes</taxon>
        <taxon>ecological metagenomes</taxon>
    </lineage>
</organism>
<sequence length="122" mass="13689">MIDKREELGRLPFSTSEAIHLIEGLRNGLVMPFMNPEYQVLTYAIKLLKADCISIYELEVLSDEDAFGSLLTEKEINEALGYPLRPAPQASRMEIGSAIFVAKAQDTKTRKAISQATIEEER</sequence>
<dbReference type="AlphaFoldDB" id="A0A0F9C5W2"/>
<comment type="caution">
    <text evidence="1">The sequence shown here is derived from an EMBL/GenBank/DDBJ whole genome shotgun (WGS) entry which is preliminary data.</text>
</comment>
<gene>
    <name evidence="1" type="ORF">LCGC14_2706830</name>
</gene>
<accession>A0A0F9C5W2</accession>
<dbReference type="EMBL" id="LAZR01048388">
    <property type="protein sequence ID" value="KKK92046.1"/>
    <property type="molecule type" value="Genomic_DNA"/>
</dbReference>
<name>A0A0F9C5W2_9ZZZZ</name>